<evidence type="ECO:0000313" key="1">
    <source>
        <dbReference type="EMBL" id="OFJ47593.1"/>
    </source>
</evidence>
<name>A0A1E8PMR9_9BURK</name>
<comment type="caution">
    <text evidence="1">The sequence shown here is derived from an EMBL/GenBank/DDBJ whole genome shotgun (WGS) entry which is preliminary data.</text>
</comment>
<proteinExistence type="predicted"/>
<evidence type="ECO:0000313" key="2">
    <source>
        <dbReference type="Proteomes" id="UP000092634"/>
    </source>
</evidence>
<reference evidence="1 2" key="1">
    <citation type="submission" date="2016-10" db="EMBL/GenBank/DDBJ databases">
        <title>Updated version of Genome Assembly of Janthinobacterium lividum ERGS5:01.</title>
        <authorList>
            <person name="Kumar R."/>
            <person name="Acharya V."/>
            <person name="Singh D."/>
        </authorList>
    </citation>
    <scope>NUCLEOTIDE SEQUENCE [LARGE SCALE GENOMIC DNA]</scope>
    <source>
        <strain evidence="1 2">ERGS5:01</strain>
    </source>
</reference>
<organism evidence="1 2">
    <name type="scientific">Janthinobacterium lividum</name>
    <dbReference type="NCBI Taxonomy" id="29581"/>
    <lineage>
        <taxon>Bacteria</taxon>
        <taxon>Pseudomonadati</taxon>
        <taxon>Pseudomonadota</taxon>
        <taxon>Betaproteobacteria</taxon>
        <taxon>Burkholderiales</taxon>
        <taxon>Oxalobacteraceae</taxon>
        <taxon>Janthinobacterium</taxon>
    </lineage>
</organism>
<dbReference type="Proteomes" id="UP000092634">
    <property type="component" value="Unassembled WGS sequence"/>
</dbReference>
<accession>A0A1E8PMR9</accession>
<protein>
    <submittedName>
        <fullName evidence="1">Uncharacterized protein</fullName>
    </submittedName>
</protein>
<dbReference type="AlphaFoldDB" id="A0A1E8PMR9"/>
<dbReference type="EMBL" id="MAQB02000003">
    <property type="protein sequence ID" value="OFJ47593.1"/>
    <property type="molecule type" value="Genomic_DNA"/>
</dbReference>
<gene>
    <name evidence="1" type="ORF">BA896_023330</name>
</gene>
<sequence>MKNAAATSPKSSRKEARITIWMLLPHPVRRLVIAFADMPDARANDELTAFTRIERARITAALRSMMIDLSMAESCMSDSDVTARTVLELH</sequence>